<keyword evidence="2" id="KW-0472">Membrane</keyword>
<dbReference type="EMBL" id="CP031093">
    <property type="protein sequence ID" value="QCF26899.1"/>
    <property type="molecule type" value="Genomic_DNA"/>
</dbReference>
<evidence type="ECO:0000313" key="4">
    <source>
        <dbReference type="EMBL" id="QCF26899.1"/>
    </source>
</evidence>
<feature type="compositionally biased region" description="Basic and acidic residues" evidence="1">
    <location>
        <begin position="299"/>
        <end position="308"/>
    </location>
</feature>
<evidence type="ECO:0000256" key="1">
    <source>
        <dbReference type="SAM" id="MobiDB-lite"/>
    </source>
</evidence>
<accession>A0A4P7XII9</accession>
<dbReference type="PANTHER" id="PTHR12277:SF81">
    <property type="entry name" value="PROTEIN ABHD13"/>
    <property type="match status" value="1"/>
</dbReference>
<proteinExistence type="predicted"/>
<keyword evidence="5" id="KW-1185">Reference proteome</keyword>
<protein>
    <submittedName>
        <fullName evidence="4">Alpha/beta fold hydrolase</fullName>
    </submittedName>
</protein>
<evidence type="ECO:0000256" key="2">
    <source>
        <dbReference type="SAM" id="Phobius"/>
    </source>
</evidence>
<name>A0A4P7XII9_9ALTE</name>
<evidence type="ECO:0000259" key="3">
    <source>
        <dbReference type="Pfam" id="PF12146"/>
    </source>
</evidence>
<keyword evidence="2" id="KW-0812">Transmembrane</keyword>
<dbReference type="RefSeq" id="WP_136549605.1">
    <property type="nucleotide sequence ID" value="NZ_CP031093.1"/>
</dbReference>
<dbReference type="Pfam" id="PF12146">
    <property type="entry name" value="Hydrolase_4"/>
    <property type="match status" value="1"/>
</dbReference>
<dbReference type="KEGG" id="hmi:soil367_13685"/>
<dbReference type="AlphaFoldDB" id="A0A4P7XII9"/>
<dbReference type="Gene3D" id="3.40.50.1820">
    <property type="entry name" value="alpha/beta hydrolase"/>
    <property type="match status" value="1"/>
</dbReference>
<keyword evidence="4" id="KW-0378">Hydrolase</keyword>
<feature type="domain" description="Serine aminopeptidase S33" evidence="3">
    <location>
        <begin position="73"/>
        <end position="192"/>
    </location>
</feature>
<feature type="region of interest" description="Disordered" evidence="1">
    <location>
        <begin position="286"/>
        <end position="308"/>
    </location>
</feature>
<dbReference type="GO" id="GO:0016787">
    <property type="term" value="F:hydrolase activity"/>
    <property type="evidence" value="ECO:0007669"/>
    <property type="project" value="UniProtKB-KW"/>
</dbReference>
<dbReference type="InterPro" id="IPR022742">
    <property type="entry name" value="Hydrolase_4"/>
</dbReference>
<reference evidence="4 5" key="1">
    <citation type="submission" date="2018-07" db="EMBL/GenBank/DDBJ databases">
        <title>Marsedoiliclastica nanhaica gen. nov. sp. nov., a novel marine hydrocarbonoclastic bacterium isolated from an in-situ enriched hydrocarbon-degrading consortium in deep-sea sediment.</title>
        <authorList>
            <person name="Dong C."/>
            <person name="Ma T."/>
            <person name="Liu R."/>
            <person name="Shao Z."/>
        </authorList>
    </citation>
    <scope>NUCLEOTIDE SEQUENCE [LARGE SCALE GENOMIC DNA]</scope>
    <source>
        <strain evidence="5">soil36-7</strain>
    </source>
</reference>
<dbReference type="Proteomes" id="UP000298049">
    <property type="component" value="Chromosome"/>
</dbReference>
<feature type="transmembrane region" description="Helical" evidence="2">
    <location>
        <begin position="12"/>
        <end position="34"/>
    </location>
</feature>
<dbReference type="SUPFAM" id="SSF53474">
    <property type="entry name" value="alpha/beta-Hydrolases"/>
    <property type="match status" value="1"/>
</dbReference>
<dbReference type="OrthoDB" id="9798884at2"/>
<sequence>MAYLLLDRGRRRLVGAMAGVMLVILSGCTSLFFYPDNRQYVTPDQLRLAFEEVQLSTSDDEQLYGWWLPAEGQPQGTVYFLHGNAQNISAHFLNVSWLPGAGYNVFIIDYRGFGMSTGSPDLEGVLIDSMAGLDWALDRSDPLPVFVLGQSLGGAMALLASHEANRKPEGLIIDGAFAGFRRIAQEKLNQSWITWALQVPLSWLIPANREPLSIVGKLDLPLLFIHSNVDNVVPAHHGRLLYAAASPPKQFLATETPHAATFAVDEYRQTVLDFLLQHRNSAADRQIAHSQSAAESGVSDEKSERHAR</sequence>
<evidence type="ECO:0000313" key="5">
    <source>
        <dbReference type="Proteomes" id="UP000298049"/>
    </source>
</evidence>
<dbReference type="InterPro" id="IPR029058">
    <property type="entry name" value="AB_hydrolase_fold"/>
</dbReference>
<organism evidence="4 5">
    <name type="scientific">Hydrocarboniclastica marina</name>
    <dbReference type="NCBI Taxonomy" id="2259620"/>
    <lineage>
        <taxon>Bacteria</taxon>
        <taxon>Pseudomonadati</taxon>
        <taxon>Pseudomonadota</taxon>
        <taxon>Gammaproteobacteria</taxon>
        <taxon>Alteromonadales</taxon>
        <taxon>Alteromonadaceae</taxon>
        <taxon>Hydrocarboniclastica</taxon>
    </lineage>
</organism>
<keyword evidence="2" id="KW-1133">Transmembrane helix</keyword>
<dbReference type="PANTHER" id="PTHR12277">
    <property type="entry name" value="ALPHA/BETA HYDROLASE DOMAIN-CONTAINING PROTEIN"/>
    <property type="match status" value="1"/>
</dbReference>
<gene>
    <name evidence="4" type="ORF">soil367_13685</name>
</gene>